<name>A0ABQ3IDU6_9BACT</name>
<dbReference type="Proteomes" id="UP000658258">
    <property type="component" value="Unassembled WGS sequence"/>
</dbReference>
<reference evidence="10" key="1">
    <citation type="journal article" date="2019" name="Int. J. Syst. Evol. Microbiol.">
        <title>The Global Catalogue of Microorganisms (GCM) 10K type strain sequencing project: providing services to taxonomists for standard genome sequencing and annotation.</title>
        <authorList>
            <consortium name="The Broad Institute Genomics Platform"/>
            <consortium name="The Broad Institute Genome Sequencing Center for Infectious Disease"/>
            <person name="Wu L."/>
            <person name="Ma J."/>
        </authorList>
    </citation>
    <scope>NUCLEOTIDE SEQUENCE [LARGE SCALE GENOMIC DNA]</scope>
    <source>
        <strain evidence="10">CGMCC 1.15111</strain>
    </source>
</reference>
<dbReference type="PANTHER" id="PTHR30572:SF18">
    <property type="entry name" value="ABC-TYPE MACROLIDE FAMILY EXPORT SYSTEM PERMEASE COMPONENT 2"/>
    <property type="match status" value="1"/>
</dbReference>
<dbReference type="Pfam" id="PF02687">
    <property type="entry name" value="FtsX"/>
    <property type="match status" value="2"/>
</dbReference>
<evidence type="ECO:0000259" key="8">
    <source>
        <dbReference type="Pfam" id="PF12704"/>
    </source>
</evidence>
<dbReference type="InterPro" id="IPR003838">
    <property type="entry name" value="ABC3_permease_C"/>
</dbReference>
<feature type="transmembrane region" description="Helical" evidence="6">
    <location>
        <begin position="725"/>
        <end position="744"/>
    </location>
</feature>
<sequence>MLKNYINIALRSLKRQKSYSIINIAGLSVGVMACIIIMLYVKAEASYERFYPESEKIYRLSSVFTTNGNREDLAVTPARITAISDQNFPEIEEITFVYDWSIGRELLVEHGENRFIESEVYFADTSYFKVFQHKFLEGNAATALDDPNALVMTESTALKYFGRTTDVVGTTLKINNQDAMITGVIQDFQGNTSLHFDLVMSMSTVGEPPSNRWFPMNYFTYVKVADESAAQAYLNKLNTYIDDEVGESFRAAGIEMAFDIQPITEMHFDTAKGSDYPEKISRNLLYSLVAIALFILLIACINYINLSTAKSEKRAKEVGVRKVLGAYRAQLIWQFYGETFLITLFAVIIGVVMAELLLPFFNTMAGTSLSIDLLGDNYFIPSLLAIVLLVSLISGSYPASFLSSFQPSKVLKSTFSQKGGNTFRRVLVTIQFCVSVFLITGTLIIYNQLQFVQSKEIGYDQSQLVYMQLSDTPARNAYNSLKNGFKAITGVENVSGSNNLITNVVSGWGAVLEGRPADFQVSFRGMNGDLDFLETFGLKLLSGESFQSRSDWDSTVYYLVNKTGIDALGLTPENAIGKKFGLDESMMGTIVGVVEDFHLASLHQKIEPLAVFTGPQRFKSLMYARVNMERIEQVKAEMAEVWSELVPHRPFDLKFVDDSVRSLYEKDKQLGEIVLSFTSLAIVIGCLGLFGLASYLAEKRTKEIGIRKVLGADVSKIVMLLSQEYLKIVLIANVIGWPLAYYFMDKWLNGFAYRIDIGWYFFAISGLATVMVALITVSYQSIKAAISNPIKALRYE</sequence>
<keyword evidence="3 6" id="KW-0812">Transmembrane</keyword>
<evidence type="ECO:0000256" key="6">
    <source>
        <dbReference type="SAM" id="Phobius"/>
    </source>
</evidence>
<feature type="transmembrane region" description="Helical" evidence="6">
    <location>
        <begin position="21"/>
        <end position="41"/>
    </location>
</feature>
<protein>
    <submittedName>
        <fullName evidence="9">ABC transporter permease</fullName>
    </submittedName>
</protein>
<keyword evidence="5 6" id="KW-0472">Membrane</keyword>
<comment type="caution">
    <text evidence="9">The sequence shown here is derived from an EMBL/GenBank/DDBJ whole genome shotgun (WGS) entry which is preliminary data.</text>
</comment>
<evidence type="ECO:0000313" key="10">
    <source>
        <dbReference type="Proteomes" id="UP000658258"/>
    </source>
</evidence>
<evidence type="ECO:0000256" key="5">
    <source>
        <dbReference type="ARBA" id="ARBA00023136"/>
    </source>
</evidence>
<feature type="transmembrane region" description="Helical" evidence="6">
    <location>
        <begin position="673"/>
        <end position="697"/>
    </location>
</feature>
<gene>
    <name evidence="9" type="ORF">GCM10011340_31700</name>
</gene>
<feature type="transmembrane region" description="Helical" evidence="6">
    <location>
        <begin position="759"/>
        <end position="779"/>
    </location>
</feature>
<proteinExistence type="predicted"/>
<accession>A0ABQ3IDU6</accession>
<feature type="transmembrane region" description="Helical" evidence="6">
    <location>
        <begin position="335"/>
        <end position="358"/>
    </location>
</feature>
<dbReference type="Pfam" id="PF12704">
    <property type="entry name" value="MacB_PCD"/>
    <property type="match status" value="1"/>
</dbReference>
<comment type="subcellular location">
    <subcellularLocation>
        <location evidence="1">Cell membrane</location>
        <topology evidence="1">Multi-pass membrane protein</topology>
    </subcellularLocation>
</comment>
<evidence type="ECO:0000259" key="7">
    <source>
        <dbReference type="Pfam" id="PF02687"/>
    </source>
</evidence>
<organism evidence="9 10">
    <name type="scientific">Roseivirga thermotolerans</name>
    <dbReference type="NCBI Taxonomy" id="1758176"/>
    <lineage>
        <taxon>Bacteria</taxon>
        <taxon>Pseudomonadati</taxon>
        <taxon>Bacteroidota</taxon>
        <taxon>Cytophagia</taxon>
        <taxon>Cytophagales</taxon>
        <taxon>Roseivirgaceae</taxon>
        <taxon>Roseivirga</taxon>
    </lineage>
</organism>
<keyword evidence="4 6" id="KW-1133">Transmembrane helix</keyword>
<dbReference type="InterPro" id="IPR025857">
    <property type="entry name" value="MacB_PCD"/>
</dbReference>
<evidence type="ECO:0000313" key="9">
    <source>
        <dbReference type="EMBL" id="GHE72897.1"/>
    </source>
</evidence>
<keyword evidence="10" id="KW-1185">Reference proteome</keyword>
<evidence type="ECO:0000256" key="3">
    <source>
        <dbReference type="ARBA" id="ARBA00022692"/>
    </source>
</evidence>
<dbReference type="InterPro" id="IPR050250">
    <property type="entry name" value="Macrolide_Exporter_MacB"/>
</dbReference>
<feature type="domain" description="ABC3 transporter permease C-terminal" evidence="7">
    <location>
        <begin position="676"/>
        <end position="789"/>
    </location>
</feature>
<dbReference type="PROSITE" id="PS51257">
    <property type="entry name" value="PROKAR_LIPOPROTEIN"/>
    <property type="match status" value="1"/>
</dbReference>
<dbReference type="RefSeq" id="WP_189631266.1">
    <property type="nucleotide sequence ID" value="NZ_BNAG01000004.1"/>
</dbReference>
<evidence type="ECO:0000256" key="1">
    <source>
        <dbReference type="ARBA" id="ARBA00004651"/>
    </source>
</evidence>
<dbReference type="PANTHER" id="PTHR30572">
    <property type="entry name" value="MEMBRANE COMPONENT OF TRANSPORTER-RELATED"/>
    <property type="match status" value="1"/>
</dbReference>
<feature type="transmembrane region" description="Helical" evidence="6">
    <location>
        <begin position="378"/>
        <end position="405"/>
    </location>
</feature>
<feature type="domain" description="MacB-like periplasmic core" evidence="8">
    <location>
        <begin position="20"/>
        <end position="238"/>
    </location>
</feature>
<evidence type="ECO:0000256" key="4">
    <source>
        <dbReference type="ARBA" id="ARBA00022989"/>
    </source>
</evidence>
<keyword evidence="2" id="KW-1003">Cell membrane</keyword>
<evidence type="ECO:0000256" key="2">
    <source>
        <dbReference type="ARBA" id="ARBA00022475"/>
    </source>
</evidence>
<feature type="domain" description="ABC3 transporter permease C-terminal" evidence="7">
    <location>
        <begin position="290"/>
        <end position="406"/>
    </location>
</feature>
<dbReference type="EMBL" id="BNAG01000004">
    <property type="protein sequence ID" value="GHE72897.1"/>
    <property type="molecule type" value="Genomic_DNA"/>
</dbReference>
<feature type="transmembrane region" description="Helical" evidence="6">
    <location>
        <begin position="284"/>
        <end position="306"/>
    </location>
</feature>
<feature type="transmembrane region" description="Helical" evidence="6">
    <location>
        <begin position="426"/>
        <end position="446"/>
    </location>
</feature>